<accession>A0ABM3QIF4</accession>
<dbReference type="RefSeq" id="XP_056683148.1">
    <property type="nucleotide sequence ID" value="XM_056827170.1"/>
</dbReference>
<feature type="region of interest" description="Disordered" evidence="1">
    <location>
        <begin position="288"/>
        <end position="350"/>
    </location>
</feature>
<reference evidence="2" key="1">
    <citation type="journal article" date="2021" name="Nat. Commun.">
        <title>Genomic analyses provide insights into spinach domestication and the genetic basis of agronomic traits.</title>
        <authorList>
            <person name="Cai X."/>
            <person name="Sun X."/>
            <person name="Xu C."/>
            <person name="Sun H."/>
            <person name="Wang X."/>
            <person name="Ge C."/>
            <person name="Zhang Z."/>
            <person name="Wang Q."/>
            <person name="Fei Z."/>
            <person name="Jiao C."/>
            <person name="Wang Q."/>
        </authorList>
    </citation>
    <scope>NUCLEOTIDE SEQUENCE [LARGE SCALE GENOMIC DNA]</scope>
    <source>
        <strain evidence="2">cv. Varoflay</strain>
    </source>
</reference>
<evidence type="ECO:0000313" key="3">
    <source>
        <dbReference type="RefSeq" id="XP_056683148.1"/>
    </source>
</evidence>
<dbReference type="Proteomes" id="UP000813463">
    <property type="component" value="Chromosome 4"/>
</dbReference>
<dbReference type="GeneID" id="110798957"/>
<sequence length="391" mass="43375">MVVPLSSRYRFWVNWKQPLCNVEDGYHDGGQYNDSFIRNKNAKHINRVTSSGRRVKITKIGCDKNDDHSSIKHAEAEKLSAKATSKTSSLLDETLRCSSFSSHAMVKDHRPEELQLFTVDAPVLTSSEKSASVCSKSKCPPLNAIEDASVFPLKTTHNVQKKTPNISSEEIKVGVGSDSSDVVHQNFEGRCVPVKNSPTSGILMRDKVSSKSRHNDKSGGSWGHVDAVSLGYKSSLKDSLAKLRPEKVMDHHTLTEALSRAKSIRALADQILSRNMVDDVLRNPDRIPCQKRKVTESSNNTNPIPSCPRKKAPKKPSAEHPIIQTKSSCPLTKSVKPTSKQKQQIPEKTNLKVRFLLKQQEHQTLKSNEQSAKDALNHSRVAASLTFNQPS</sequence>
<reference evidence="3" key="2">
    <citation type="submission" date="2025-08" db="UniProtKB">
        <authorList>
            <consortium name="RefSeq"/>
        </authorList>
    </citation>
    <scope>IDENTIFICATION</scope>
    <source>
        <tissue evidence="3">Leaf</tissue>
    </source>
</reference>
<gene>
    <name evidence="3" type="primary">LOC110798957</name>
</gene>
<keyword evidence="2" id="KW-1185">Reference proteome</keyword>
<evidence type="ECO:0000256" key="1">
    <source>
        <dbReference type="SAM" id="MobiDB-lite"/>
    </source>
</evidence>
<feature type="compositionally biased region" description="Polar residues" evidence="1">
    <location>
        <begin position="324"/>
        <end position="347"/>
    </location>
</feature>
<evidence type="ECO:0000313" key="2">
    <source>
        <dbReference type="Proteomes" id="UP000813463"/>
    </source>
</evidence>
<protein>
    <submittedName>
        <fullName evidence="3">Uncharacterized protein isoform X2</fullName>
    </submittedName>
</protein>
<feature type="region of interest" description="Disordered" evidence="1">
    <location>
        <begin position="363"/>
        <end position="391"/>
    </location>
</feature>
<proteinExistence type="predicted"/>
<organism evidence="2 3">
    <name type="scientific">Spinacia oleracea</name>
    <name type="common">Spinach</name>
    <dbReference type="NCBI Taxonomy" id="3562"/>
    <lineage>
        <taxon>Eukaryota</taxon>
        <taxon>Viridiplantae</taxon>
        <taxon>Streptophyta</taxon>
        <taxon>Embryophyta</taxon>
        <taxon>Tracheophyta</taxon>
        <taxon>Spermatophyta</taxon>
        <taxon>Magnoliopsida</taxon>
        <taxon>eudicotyledons</taxon>
        <taxon>Gunneridae</taxon>
        <taxon>Pentapetalae</taxon>
        <taxon>Caryophyllales</taxon>
        <taxon>Chenopodiaceae</taxon>
        <taxon>Chenopodioideae</taxon>
        <taxon>Anserineae</taxon>
        <taxon>Spinacia</taxon>
    </lineage>
</organism>
<name>A0ABM3QIF4_SPIOL</name>